<comment type="caution">
    <text evidence="2">The sequence shown here is derived from an EMBL/GenBank/DDBJ whole genome shotgun (WGS) entry which is preliminary data.</text>
</comment>
<dbReference type="GO" id="GO:0016747">
    <property type="term" value="F:acyltransferase activity, transferring groups other than amino-acyl groups"/>
    <property type="evidence" value="ECO:0007669"/>
    <property type="project" value="InterPro"/>
</dbReference>
<dbReference type="InterPro" id="IPR016181">
    <property type="entry name" value="Acyl_CoA_acyltransferase"/>
</dbReference>
<reference evidence="2" key="1">
    <citation type="submission" date="2021-04" db="EMBL/GenBank/DDBJ databases">
        <title>Genome seq and assembly of Bacillus sp.</title>
        <authorList>
            <person name="Chhetri G."/>
        </authorList>
    </citation>
    <scope>NUCLEOTIDE SEQUENCE</scope>
    <source>
        <strain evidence="2">RG28</strain>
    </source>
</reference>
<gene>
    <name evidence="2" type="ORF">J5Y03_01890</name>
</gene>
<evidence type="ECO:0000259" key="1">
    <source>
        <dbReference type="PROSITE" id="PS51186"/>
    </source>
</evidence>
<dbReference type="Gene3D" id="3.40.630.30">
    <property type="match status" value="1"/>
</dbReference>
<dbReference type="Pfam" id="PF00583">
    <property type="entry name" value="Acetyltransf_1"/>
    <property type="match status" value="1"/>
</dbReference>
<sequence length="219" mass="25522">MYQIRELTGNISNKQREEIIELVGNNAEDISAFVVQRDSPFYEYVRVREITRARMFLDFLKKDEPEKTYLIVAEDSGKIIGYLLYNRDVTCRDDVSICSTVVSDNYRSQGIFTNMINLLKTKTKSISLSCFMNKVSFYQKFGFKIDESFETQVGMFYGTYSGDGMFLTINDDELGSQSLVLAEMSKVMKRFGKSFQKELNSFLMESEREKEKVKKFIEY</sequence>
<dbReference type="Proteomes" id="UP000682134">
    <property type="component" value="Unassembled WGS sequence"/>
</dbReference>
<proteinExistence type="predicted"/>
<dbReference type="AlphaFoldDB" id="A0A940SFF1"/>
<dbReference type="CDD" id="cd04301">
    <property type="entry name" value="NAT_SF"/>
    <property type="match status" value="1"/>
</dbReference>
<dbReference type="PROSITE" id="PS51186">
    <property type="entry name" value="GNAT"/>
    <property type="match status" value="1"/>
</dbReference>
<dbReference type="InterPro" id="IPR000182">
    <property type="entry name" value="GNAT_dom"/>
</dbReference>
<name>A0A940SFF1_9BACI</name>
<evidence type="ECO:0000313" key="3">
    <source>
        <dbReference type="Proteomes" id="UP000682134"/>
    </source>
</evidence>
<dbReference type="RefSeq" id="WP_209401859.1">
    <property type="nucleotide sequence ID" value="NZ_JAGIYQ010000001.1"/>
</dbReference>
<keyword evidence="3" id="KW-1185">Reference proteome</keyword>
<dbReference type="SUPFAM" id="SSF55729">
    <property type="entry name" value="Acyl-CoA N-acyltransferases (Nat)"/>
    <property type="match status" value="1"/>
</dbReference>
<protein>
    <submittedName>
        <fullName evidence="2">GNAT family N-acetyltransferase</fullName>
    </submittedName>
</protein>
<feature type="domain" description="N-acetyltransferase" evidence="1">
    <location>
        <begin position="20"/>
        <end position="170"/>
    </location>
</feature>
<accession>A0A940SFF1</accession>
<organism evidence="2 3">
    <name type="scientific">Gottfriedia endophytica</name>
    <dbReference type="NCBI Taxonomy" id="2820819"/>
    <lineage>
        <taxon>Bacteria</taxon>
        <taxon>Bacillati</taxon>
        <taxon>Bacillota</taxon>
        <taxon>Bacilli</taxon>
        <taxon>Bacillales</taxon>
        <taxon>Bacillaceae</taxon>
        <taxon>Gottfriedia</taxon>
    </lineage>
</organism>
<evidence type="ECO:0000313" key="2">
    <source>
        <dbReference type="EMBL" id="MBP0723932.1"/>
    </source>
</evidence>
<dbReference type="EMBL" id="JAGIYQ010000001">
    <property type="protein sequence ID" value="MBP0723932.1"/>
    <property type="molecule type" value="Genomic_DNA"/>
</dbReference>